<feature type="compositionally biased region" description="Basic and acidic residues" evidence="1">
    <location>
        <begin position="196"/>
        <end position="211"/>
    </location>
</feature>
<organism evidence="2 3">
    <name type="scientific">Nannochloropsis gaditana</name>
    <dbReference type="NCBI Taxonomy" id="72520"/>
    <lineage>
        <taxon>Eukaryota</taxon>
        <taxon>Sar</taxon>
        <taxon>Stramenopiles</taxon>
        <taxon>Ochrophyta</taxon>
        <taxon>Eustigmatophyceae</taxon>
        <taxon>Eustigmatales</taxon>
        <taxon>Monodopsidaceae</taxon>
        <taxon>Nannochloropsis</taxon>
    </lineage>
</organism>
<feature type="region of interest" description="Disordered" evidence="1">
    <location>
        <begin position="158"/>
        <end position="211"/>
    </location>
</feature>
<dbReference type="AlphaFoldDB" id="W7U299"/>
<reference evidence="2 3" key="1">
    <citation type="journal article" date="2014" name="Mol. Plant">
        <title>Chromosome Scale Genome Assembly and Transcriptome Profiling of Nannochloropsis gaditana in Nitrogen Depletion.</title>
        <authorList>
            <person name="Corteggiani Carpinelli E."/>
            <person name="Telatin A."/>
            <person name="Vitulo N."/>
            <person name="Forcato C."/>
            <person name="D'Angelo M."/>
            <person name="Schiavon R."/>
            <person name="Vezzi A."/>
            <person name="Giacometti G.M."/>
            <person name="Morosinotto T."/>
            <person name="Valle G."/>
        </authorList>
    </citation>
    <scope>NUCLEOTIDE SEQUENCE [LARGE SCALE GENOMIC DNA]</scope>
    <source>
        <strain evidence="2 3">B-31</strain>
    </source>
</reference>
<feature type="region of interest" description="Disordered" evidence="1">
    <location>
        <begin position="14"/>
        <end position="58"/>
    </location>
</feature>
<evidence type="ECO:0000313" key="3">
    <source>
        <dbReference type="Proteomes" id="UP000019335"/>
    </source>
</evidence>
<dbReference type="EMBL" id="AZIL01000110">
    <property type="protein sequence ID" value="EWM29938.1"/>
    <property type="molecule type" value="Genomic_DNA"/>
</dbReference>
<protein>
    <recommendedName>
        <fullName evidence="4">CBS domain-containing protein</fullName>
    </recommendedName>
</protein>
<evidence type="ECO:0008006" key="4">
    <source>
        <dbReference type="Google" id="ProtNLM"/>
    </source>
</evidence>
<feature type="compositionally biased region" description="Basic and acidic residues" evidence="1">
    <location>
        <begin position="14"/>
        <end position="45"/>
    </location>
</feature>
<proteinExistence type="predicted"/>
<gene>
    <name evidence="2" type="ORF">Naga_100510g1</name>
</gene>
<evidence type="ECO:0000256" key="1">
    <source>
        <dbReference type="SAM" id="MobiDB-lite"/>
    </source>
</evidence>
<name>W7U299_9STRA</name>
<keyword evidence="3" id="KW-1185">Reference proteome</keyword>
<evidence type="ECO:0000313" key="2">
    <source>
        <dbReference type="EMBL" id="EWM29938.1"/>
    </source>
</evidence>
<comment type="caution">
    <text evidence="2">The sequence shown here is derived from an EMBL/GenBank/DDBJ whole genome shotgun (WGS) entry which is preliminary data.</text>
</comment>
<sequence length="349" mass="36465">MGSLLVELVERKRKVDEVSARKGGREEGGEGGREGGWGDRERGREWQGSLPGEGGWEGGQGLEEGVVLAGVAMAGGGRAEQYIYTLETQDVLAAPPIILGPETGLEDTVLRLCAAKAEVVVVMEGGKKGGDEGSLVGLAVLRDLVSALELWCDDRRAEASAPAPGSLPPGRFPPLSEQGEFPGKTTGRSGLPSWSVDKEMPAPDKEGKTDPEVATTSLTQAVGMGSVVQRALALAAVIREMEWSTGLRLRDVVPAIKETEILWFGEEAFRARDLLTTRGLGVVPVVRERVVGGEGGGKGGVEVMGVVDLGSIRAAVARKEAVEMVSRSLLDGAPHVSPSTMGREGGGSP</sequence>
<dbReference type="Proteomes" id="UP000019335">
    <property type="component" value="Chromosome 2"/>
</dbReference>
<accession>W7U299</accession>